<dbReference type="Proteomes" id="UP000269438">
    <property type="component" value="Unassembled WGS sequence"/>
</dbReference>
<dbReference type="Gene3D" id="3.40.50.360">
    <property type="match status" value="1"/>
</dbReference>
<gene>
    <name evidence="6" type="ORF">D9V34_07960</name>
</gene>
<comment type="caution">
    <text evidence="6">The sequence shown here is derived from an EMBL/GenBank/DDBJ whole genome shotgun (WGS) entry which is preliminary data.</text>
</comment>
<evidence type="ECO:0000259" key="5">
    <source>
        <dbReference type="Pfam" id="PF03358"/>
    </source>
</evidence>
<organism evidence="6 7">
    <name type="scientific">Mycetocola lacteus</name>
    <dbReference type="NCBI Taxonomy" id="76637"/>
    <lineage>
        <taxon>Bacteria</taxon>
        <taxon>Bacillati</taxon>
        <taxon>Actinomycetota</taxon>
        <taxon>Actinomycetes</taxon>
        <taxon>Micrococcales</taxon>
        <taxon>Microbacteriaceae</taxon>
        <taxon>Mycetocola</taxon>
    </lineage>
</organism>
<dbReference type="EMBL" id="RCUY01000005">
    <property type="protein sequence ID" value="RLP83156.1"/>
    <property type="molecule type" value="Genomic_DNA"/>
</dbReference>
<evidence type="ECO:0000313" key="6">
    <source>
        <dbReference type="EMBL" id="RLP83156.1"/>
    </source>
</evidence>
<dbReference type="RefSeq" id="WP_121688284.1">
    <property type="nucleotide sequence ID" value="NZ_RCUY01000005.1"/>
</dbReference>
<evidence type="ECO:0000256" key="1">
    <source>
        <dbReference type="ARBA" id="ARBA00022630"/>
    </source>
</evidence>
<dbReference type="Pfam" id="PF03358">
    <property type="entry name" value="FMN_red"/>
    <property type="match status" value="1"/>
</dbReference>
<dbReference type="InterPro" id="IPR023932">
    <property type="entry name" value="CE1759_FMN_reduct"/>
</dbReference>
<proteinExistence type="predicted"/>
<dbReference type="AlphaFoldDB" id="A0A3L7ARM7"/>
<dbReference type="InterPro" id="IPR005025">
    <property type="entry name" value="FMN_Rdtase-like_dom"/>
</dbReference>
<name>A0A3L7ARM7_9MICO</name>
<dbReference type="PANTHER" id="PTHR43408:SF2">
    <property type="entry name" value="FMN REDUCTASE (NADPH)"/>
    <property type="match status" value="1"/>
</dbReference>
<feature type="region of interest" description="Disordered" evidence="4">
    <location>
        <begin position="180"/>
        <end position="202"/>
    </location>
</feature>
<feature type="domain" description="NADPH-dependent FMN reductase-like" evidence="5">
    <location>
        <begin position="5"/>
        <end position="155"/>
    </location>
</feature>
<keyword evidence="3" id="KW-0560">Oxidoreductase</keyword>
<dbReference type="InterPro" id="IPR051814">
    <property type="entry name" value="NAD(P)H-dep_FMN_reductase"/>
</dbReference>
<dbReference type="PANTHER" id="PTHR43408">
    <property type="entry name" value="FMN REDUCTASE (NADPH)"/>
    <property type="match status" value="1"/>
</dbReference>
<evidence type="ECO:0000256" key="2">
    <source>
        <dbReference type="ARBA" id="ARBA00022643"/>
    </source>
</evidence>
<dbReference type="OrthoDB" id="1643408at2"/>
<keyword evidence="1" id="KW-0285">Flavoprotein</keyword>
<reference evidence="6 7" key="1">
    <citation type="submission" date="2018-10" db="EMBL/GenBank/DDBJ databases">
        <authorList>
            <person name="Li J."/>
        </authorList>
    </citation>
    <scope>NUCLEOTIDE SEQUENCE [LARGE SCALE GENOMIC DNA]</scope>
    <source>
        <strain evidence="6 7">JCM 11654</strain>
    </source>
</reference>
<evidence type="ECO:0000313" key="7">
    <source>
        <dbReference type="Proteomes" id="UP000269438"/>
    </source>
</evidence>
<protein>
    <recommendedName>
        <fullName evidence="5">NADPH-dependent FMN reductase-like domain-containing protein</fullName>
    </recommendedName>
</protein>
<dbReference type="NCBIfam" id="TIGR04037">
    <property type="entry name" value="LLM_duo_CE1759"/>
    <property type="match status" value="1"/>
</dbReference>
<dbReference type="SUPFAM" id="SSF52218">
    <property type="entry name" value="Flavoproteins"/>
    <property type="match status" value="1"/>
</dbReference>
<evidence type="ECO:0000256" key="4">
    <source>
        <dbReference type="SAM" id="MobiDB-lite"/>
    </source>
</evidence>
<dbReference type="InterPro" id="IPR029039">
    <property type="entry name" value="Flavoprotein-like_sf"/>
</dbReference>
<sequence>MTTRRIAVISAGLSEPSSTRQLADALARASAIELERGGEVAEIEIIELRHIAPDVLNGLLTGTHAAPLAHALRVVEEADAVIAVTPIFSTSYSGLFKMFVDLIDRDALTGTPVILGATAGTPRHSLAIDYAIRPIFAYLHADVVPTGVFAATADWGGQGTDAEGVPGRIARAARELAGKLTGTARDGDSSSATRPTAPLGGAASRAFDGGFVPMGDLLPR</sequence>
<dbReference type="GO" id="GO:0016491">
    <property type="term" value="F:oxidoreductase activity"/>
    <property type="evidence" value="ECO:0007669"/>
    <property type="project" value="UniProtKB-KW"/>
</dbReference>
<keyword evidence="2" id="KW-0288">FMN</keyword>
<keyword evidence="7" id="KW-1185">Reference proteome</keyword>
<accession>A0A3L7ARM7</accession>
<evidence type="ECO:0000256" key="3">
    <source>
        <dbReference type="ARBA" id="ARBA00023002"/>
    </source>
</evidence>